<dbReference type="STRING" id="2017.SAMN05444320_11527"/>
<dbReference type="OrthoDB" id="3699896at2"/>
<organism evidence="1 2">
    <name type="scientific">Streptoalloteichus hindustanus</name>
    <dbReference type="NCBI Taxonomy" id="2017"/>
    <lineage>
        <taxon>Bacteria</taxon>
        <taxon>Bacillati</taxon>
        <taxon>Actinomycetota</taxon>
        <taxon>Actinomycetes</taxon>
        <taxon>Pseudonocardiales</taxon>
        <taxon>Pseudonocardiaceae</taxon>
        <taxon>Streptoalloteichus</taxon>
    </lineage>
</organism>
<evidence type="ECO:0008006" key="3">
    <source>
        <dbReference type="Google" id="ProtNLM"/>
    </source>
</evidence>
<evidence type="ECO:0000313" key="1">
    <source>
        <dbReference type="EMBL" id="SHG85688.1"/>
    </source>
</evidence>
<accession>A0A1M5N862</accession>
<gene>
    <name evidence="1" type="ORF">SAMN05444320_11527</name>
</gene>
<protein>
    <recommendedName>
        <fullName evidence="3">Excreted virulence factor EspC, type VII ESX diderm</fullName>
    </recommendedName>
</protein>
<dbReference type="EMBL" id="FQVN01000015">
    <property type="protein sequence ID" value="SHG85688.1"/>
    <property type="molecule type" value="Genomic_DNA"/>
</dbReference>
<name>A0A1M5N862_STRHI</name>
<dbReference type="RefSeq" id="WP_143174472.1">
    <property type="nucleotide sequence ID" value="NZ_FQVN01000015.1"/>
</dbReference>
<evidence type="ECO:0000313" key="2">
    <source>
        <dbReference type="Proteomes" id="UP000184501"/>
    </source>
</evidence>
<sequence>MDDFHIQPEALLVYGEGSQSLAEKFGQLADLLEQARVNDECFGPVGDAVGLSSGYFESLQECQQLAVRAMTFLMQAHANLEESHALYTGVDTGMAQGFTQLMDLLGGEKA</sequence>
<dbReference type="Proteomes" id="UP000184501">
    <property type="component" value="Unassembled WGS sequence"/>
</dbReference>
<dbReference type="AlphaFoldDB" id="A0A1M5N862"/>
<keyword evidence="2" id="KW-1185">Reference proteome</keyword>
<reference evidence="1 2" key="1">
    <citation type="submission" date="2016-11" db="EMBL/GenBank/DDBJ databases">
        <authorList>
            <person name="Jaros S."/>
            <person name="Januszkiewicz K."/>
            <person name="Wedrychowicz H."/>
        </authorList>
    </citation>
    <scope>NUCLEOTIDE SEQUENCE [LARGE SCALE GENOMIC DNA]</scope>
    <source>
        <strain evidence="1 2">DSM 44523</strain>
    </source>
</reference>
<proteinExistence type="predicted"/>